<dbReference type="Pfam" id="PF13443">
    <property type="entry name" value="HTH_26"/>
    <property type="match status" value="1"/>
</dbReference>
<evidence type="ECO:0000259" key="1">
    <source>
        <dbReference type="PROSITE" id="PS50943"/>
    </source>
</evidence>
<proteinExistence type="predicted"/>
<reference evidence="2 3" key="1">
    <citation type="submission" date="2022-08" db="EMBL/GenBank/DDBJ databases">
        <title>Paenibacillus endoradicis sp. nov., Paenibacillus radicibacter sp. nov and Paenibacillus pararadicis sp. nov., three cold-adapted plant growth-promoting bacteria isolated from root of Larix gmelinii in Great Khingan.</title>
        <authorList>
            <person name="Xue H."/>
        </authorList>
    </citation>
    <scope>NUCLEOTIDE SEQUENCE [LARGE SCALE GENOMIC DNA]</scope>
    <source>
        <strain evidence="2 3">N5-1-1-5</strain>
    </source>
</reference>
<dbReference type="InterPro" id="IPR010982">
    <property type="entry name" value="Lambda_DNA-bd_dom_sf"/>
</dbReference>
<dbReference type="SUPFAM" id="SSF47413">
    <property type="entry name" value="lambda repressor-like DNA-binding domains"/>
    <property type="match status" value="1"/>
</dbReference>
<gene>
    <name evidence="2" type="ORF">NV381_31665</name>
</gene>
<dbReference type="PROSITE" id="PS50943">
    <property type="entry name" value="HTH_CROC1"/>
    <property type="match status" value="1"/>
</dbReference>
<dbReference type="Gene3D" id="1.10.260.40">
    <property type="entry name" value="lambda repressor-like DNA-binding domains"/>
    <property type="match status" value="1"/>
</dbReference>
<dbReference type="CDD" id="cd00093">
    <property type="entry name" value="HTH_XRE"/>
    <property type="match status" value="1"/>
</dbReference>
<dbReference type="InterPro" id="IPR001387">
    <property type="entry name" value="Cro/C1-type_HTH"/>
</dbReference>
<organism evidence="2 3">
    <name type="scientific">Paenibacillus radicis</name>
    <name type="common">ex Xue et al. 2023</name>
    <dbReference type="NCBI Taxonomy" id="2972489"/>
    <lineage>
        <taxon>Bacteria</taxon>
        <taxon>Bacillati</taxon>
        <taxon>Bacillota</taxon>
        <taxon>Bacilli</taxon>
        <taxon>Bacillales</taxon>
        <taxon>Paenibacillaceae</taxon>
        <taxon>Paenibacillus</taxon>
    </lineage>
</organism>
<dbReference type="EMBL" id="JANQBD010000031">
    <property type="protein sequence ID" value="MCR8635774.1"/>
    <property type="molecule type" value="Genomic_DNA"/>
</dbReference>
<accession>A0ABT1YTX6</accession>
<comment type="caution">
    <text evidence="2">The sequence shown here is derived from an EMBL/GenBank/DDBJ whole genome shotgun (WGS) entry which is preliminary data.</text>
</comment>
<evidence type="ECO:0000313" key="3">
    <source>
        <dbReference type="Proteomes" id="UP001300012"/>
    </source>
</evidence>
<dbReference type="SMART" id="SM00530">
    <property type="entry name" value="HTH_XRE"/>
    <property type="match status" value="1"/>
</dbReference>
<sequence>MMRIHKTDTIALKKTMVENEIDTIIQLSGKTGINRNTLSQILNGDVQPSADAMDKLVSALMISPEKAGRIFFGKHLRKT</sequence>
<dbReference type="Proteomes" id="UP001300012">
    <property type="component" value="Unassembled WGS sequence"/>
</dbReference>
<keyword evidence="3" id="KW-1185">Reference proteome</keyword>
<evidence type="ECO:0000313" key="2">
    <source>
        <dbReference type="EMBL" id="MCR8635774.1"/>
    </source>
</evidence>
<protein>
    <submittedName>
        <fullName evidence="2">Helix-turn-helix domain-containing protein</fullName>
    </submittedName>
</protein>
<dbReference type="RefSeq" id="WP_258217318.1">
    <property type="nucleotide sequence ID" value="NZ_JANQBD010000031.1"/>
</dbReference>
<name>A0ABT1YTX6_9BACL</name>
<feature type="domain" description="HTH cro/C1-type" evidence="1">
    <location>
        <begin position="23"/>
        <end position="67"/>
    </location>
</feature>